<dbReference type="KEGG" id="bdi:100839268"/>
<evidence type="ECO:0000259" key="2">
    <source>
        <dbReference type="SMART" id="SM01227"/>
    </source>
</evidence>
<dbReference type="Gene3D" id="1.10.287.2900">
    <property type="match status" value="1"/>
</dbReference>
<dbReference type="eggNOG" id="ENOG502S428">
    <property type="taxonomic scope" value="Eukaryota"/>
</dbReference>
<dbReference type="EMBL" id="CM000880">
    <property type="protein sequence ID" value="KQK20865.1"/>
    <property type="molecule type" value="Genomic_DNA"/>
</dbReference>
<dbReference type="PANTHER" id="PTHR34357:SF2">
    <property type="entry name" value="F26F24.3-RELATED"/>
    <property type="match status" value="1"/>
</dbReference>
<dbReference type="SMART" id="SM01227">
    <property type="entry name" value="GCK"/>
    <property type="match status" value="1"/>
</dbReference>
<dbReference type="HOGENOM" id="CLU_098176_0_0_1"/>
<gene>
    <name evidence="4" type="primary">LOC100839268</name>
    <name evidence="3" type="ORF">BRADI_1g57180v3</name>
</gene>
<organism evidence="3">
    <name type="scientific">Brachypodium distachyon</name>
    <name type="common">Purple false brome</name>
    <name type="synonym">Trachynia distachya</name>
    <dbReference type="NCBI Taxonomy" id="15368"/>
    <lineage>
        <taxon>Eukaryota</taxon>
        <taxon>Viridiplantae</taxon>
        <taxon>Streptophyta</taxon>
        <taxon>Embryophyta</taxon>
        <taxon>Tracheophyta</taxon>
        <taxon>Spermatophyta</taxon>
        <taxon>Magnoliopsida</taxon>
        <taxon>Liliopsida</taxon>
        <taxon>Poales</taxon>
        <taxon>Poaceae</taxon>
        <taxon>BOP clade</taxon>
        <taxon>Pooideae</taxon>
        <taxon>Stipodae</taxon>
        <taxon>Brachypodieae</taxon>
        <taxon>Brachypodium</taxon>
    </lineage>
</organism>
<evidence type="ECO:0000313" key="4">
    <source>
        <dbReference type="EnsemblPlants" id="KQK20865"/>
    </source>
</evidence>
<dbReference type="OrthoDB" id="2148418at2759"/>
<keyword evidence="5" id="KW-1185">Reference proteome</keyword>
<dbReference type="AlphaFoldDB" id="I1H3N1"/>
<evidence type="ECO:0000256" key="1">
    <source>
        <dbReference type="SAM" id="MobiDB-lite"/>
    </source>
</evidence>
<dbReference type="InterPro" id="IPR012891">
    <property type="entry name" value="GCK_dom"/>
</dbReference>
<sequence>MASAASDLDPAAAEPQVVVDEAVLVEVVVDTEPAKGEAAEEEEEGECGFCLYMKGGGCKEAFEAWEECVAAAEKDGSDMVERCLQTTANLKTCMEAHSEYYAPVFQAEQAVNEAVAAANAEKNKGEESAPSPATEETKKEESVPEPAAAAADEKEESVAEPAAADEKEVVVEKASSSPASE</sequence>
<proteinExistence type="predicted"/>
<dbReference type="GeneID" id="100839268"/>
<protein>
    <recommendedName>
        <fullName evidence="2">GCK domain-containing protein</fullName>
    </recommendedName>
</protein>
<dbReference type="Proteomes" id="UP000008810">
    <property type="component" value="Chromosome 1"/>
</dbReference>
<name>I1H3N1_BRADI</name>
<feature type="domain" description="GCK" evidence="2">
    <location>
        <begin position="45"/>
        <end position="119"/>
    </location>
</feature>
<dbReference type="OMA" id="CFEATAS"/>
<evidence type="ECO:0000313" key="5">
    <source>
        <dbReference type="Proteomes" id="UP000008810"/>
    </source>
</evidence>
<accession>I1H3N1</accession>
<reference evidence="3" key="2">
    <citation type="submission" date="2017-06" db="EMBL/GenBank/DDBJ databases">
        <title>WGS assembly of Brachypodium distachyon.</title>
        <authorList>
            <consortium name="The International Brachypodium Initiative"/>
            <person name="Lucas S."/>
            <person name="Harmon-Smith M."/>
            <person name="Lail K."/>
            <person name="Tice H."/>
            <person name="Grimwood J."/>
            <person name="Bruce D."/>
            <person name="Barry K."/>
            <person name="Shu S."/>
            <person name="Lindquist E."/>
            <person name="Wang M."/>
            <person name="Pitluck S."/>
            <person name="Vogel J.P."/>
            <person name="Garvin D.F."/>
            <person name="Mockler T.C."/>
            <person name="Schmutz J."/>
            <person name="Rokhsar D."/>
            <person name="Bevan M.W."/>
        </authorList>
    </citation>
    <scope>NUCLEOTIDE SEQUENCE</scope>
    <source>
        <strain evidence="3">Bd21</strain>
    </source>
</reference>
<evidence type="ECO:0000313" key="3">
    <source>
        <dbReference type="EMBL" id="KQK20865.1"/>
    </source>
</evidence>
<reference evidence="3 4" key="1">
    <citation type="journal article" date="2010" name="Nature">
        <title>Genome sequencing and analysis of the model grass Brachypodium distachyon.</title>
        <authorList>
            <consortium name="International Brachypodium Initiative"/>
        </authorList>
    </citation>
    <scope>NUCLEOTIDE SEQUENCE [LARGE SCALE GENOMIC DNA]</scope>
    <source>
        <strain evidence="3">Bd21</strain>
        <strain evidence="4">cv. Bd21</strain>
    </source>
</reference>
<dbReference type="EnsemblPlants" id="KQK20865">
    <property type="protein sequence ID" value="KQK20865"/>
    <property type="gene ID" value="BRADI_1g57180v3"/>
</dbReference>
<dbReference type="PANTHER" id="PTHR34357">
    <property type="entry name" value="F7A19.14 PROTEIN-RELATED"/>
    <property type="match status" value="1"/>
</dbReference>
<reference evidence="4" key="3">
    <citation type="submission" date="2018-08" db="UniProtKB">
        <authorList>
            <consortium name="EnsemblPlants"/>
        </authorList>
    </citation>
    <scope>IDENTIFICATION</scope>
    <source>
        <strain evidence="4">cv. Bd21</strain>
    </source>
</reference>
<feature type="region of interest" description="Disordered" evidence="1">
    <location>
        <begin position="116"/>
        <end position="181"/>
    </location>
</feature>
<dbReference type="RefSeq" id="XP_003561418.1">
    <property type="nucleotide sequence ID" value="XM_003561370.4"/>
</dbReference>
<dbReference type="Pfam" id="PF07802">
    <property type="entry name" value="GCK"/>
    <property type="match status" value="1"/>
</dbReference>
<dbReference type="Gramene" id="KQK20865">
    <property type="protein sequence ID" value="KQK20865"/>
    <property type="gene ID" value="BRADI_1g57180v3"/>
</dbReference>